<dbReference type="InterPro" id="IPR050039">
    <property type="entry name" value="MAB_1171c-like"/>
</dbReference>
<feature type="transmembrane region" description="Helical" evidence="1">
    <location>
        <begin position="34"/>
        <end position="54"/>
    </location>
</feature>
<feature type="transmembrane region" description="Helical" evidence="1">
    <location>
        <begin position="74"/>
        <end position="94"/>
    </location>
</feature>
<evidence type="ECO:0000313" key="3">
    <source>
        <dbReference type="EMBL" id="ATL66794.1"/>
    </source>
</evidence>
<keyword evidence="1" id="KW-1133">Transmembrane helix</keyword>
<name>A0A291RI39_9NOCA</name>
<dbReference type="EMBL" id="CP023778">
    <property type="protein sequence ID" value="ATL66794.1"/>
    <property type="molecule type" value="Genomic_DNA"/>
</dbReference>
<dbReference type="Proteomes" id="UP000221961">
    <property type="component" value="Chromosome"/>
</dbReference>
<organism evidence="3 4">
    <name type="scientific">Nocardia terpenica</name>
    <dbReference type="NCBI Taxonomy" id="455432"/>
    <lineage>
        <taxon>Bacteria</taxon>
        <taxon>Bacillati</taxon>
        <taxon>Actinomycetota</taxon>
        <taxon>Actinomycetes</taxon>
        <taxon>Mycobacteriales</taxon>
        <taxon>Nocardiaceae</taxon>
        <taxon>Nocardia</taxon>
    </lineage>
</organism>
<accession>A0A291RI39</accession>
<keyword evidence="1" id="KW-0472">Membrane</keyword>
<dbReference type="KEGG" id="ntp:CRH09_11830"/>
<keyword evidence="1" id="KW-0812">Transmembrane</keyword>
<evidence type="ECO:0000256" key="1">
    <source>
        <dbReference type="SAM" id="Phobius"/>
    </source>
</evidence>
<evidence type="ECO:0000259" key="2">
    <source>
        <dbReference type="Pfam" id="PF20182"/>
    </source>
</evidence>
<feature type="transmembrane region" description="Helical" evidence="1">
    <location>
        <begin position="215"/>
        <end position="237"/>
    </location>
</feature>
<feature type="transmembrane region" description="Helical" evidence="1">
    <location>
        <begin position="6"/>
        <end position="22"/>
    </location>
</feature>
<sequence length="386" mass="42165">MIPQFAQIIRGVTIGLLVLWLVPQVLRAPKVVPLRALAALVLCWAMSLPFEIAGRTGRGLLVGDAMTAMEIQSLLGILADFSLLCFLLTTVYAAGKARRRMLFQVPILAVTIVVMVVTAQLIPTESRVAAARQPVGFPIPPHGATPILLFYLAFYSYTGVAFAVGAVVSCRYARRGPDAWLRQGMLVMTVGAGCLWLGLTIFVTDTVGAMIGHRVPAGVVFGVGFPATLGGIYIFLLGLGYRSARMRVAALAVWWHHRRIYRQLTPLWSVLHDRFPEDMLDRAPIAPWHDAVNLRGVHRRFYRRFTECRDGLVRLSPYIALVRDEGLSTAPLAVQLTAALDRHANGDPVDATAAPIAVPDRDGLDADVAELVNLSRALEMKGTRSL</sequence>
<evidence type="ECO:0000313" key="4">
    <source>
        <dbReference type="Proteomes" id="UP000221961"/>
    </source>
</evidence>
<dbReference type="NCBIfam" id="NF042915">
    <property type="entry name" value="MAB_1171c_fam"/>
    <property type="match status" value="1"/>
</dbReference>
<dbReference type="Pfam" id="PF20182">
    <property type="entry name" value="DUF6545"/>
    <property type="match status" value="1"/>
</dbReference>
<dbReference type="AlphaFoldDB" id="A0A291RI39"/>
<proteinExistence type="predicted"/>
<reference evidence="3 4" key="1">
    <citation type="submission" date="2017-10" db="EMBL/GenBank/DDBJ databases">
        <title>Comparative genomics between pathogenic Norcardia.</title>
        <authorList>
            <person name="Zeng L."/>
        </authorList>
    </citation>
    <scope>NUCLEOTIDE SEQUENCE [LARGE SCALE GENOMIC DNA]</scope>
    <source>
        <strain evidence="3 4">NC_YFY_NT001</strain>
    </source>
</reference>
<feature type="transmembrane region" description="Helical" evidence="1">
    <location>
        <begin position="101"/>
        <end position="122"/>
    </location>
</feature>
<feature type="transmembrane region" description="Helical" evidence="1">
    <location>
        <begin position="185"/>
        <end position="203"/>
    </location>
</feature>
<dbReference type="InterPro" id="IPR046675">
    <property type="entry name" value="DUF6545"/>
</dbReference>
<protein>
    <recommendedName>
        <fullName evidence="2">DUF6545 domain-containing protein</fullName>
    </recommendedName>
</protein>
<feature type="domain" description="DUF6545" evidence="2">
    <location>
        <begin position="254"/>
        <end position="378"/>
    </location>
</feature>
<feature type="transmembrane region" description="Helical" evidence="1">
    <location>
        <begin position="148"/>
        <end position="173"/>
    </location>
</feature>
<gene>
    <name evidence="3" type="ORF">CRH09_11830</name>
</gene>